<feature type="transmembrane region" description="Helical" evidence="7">
    <location>
        <begin position="75"/>
        <end position="98"/>
    </location>
</feature>
<sequence length="439" mass="45744">MEPVRQPAHADELTPGLFVRSFGAAFTSVFRGWGHGYGRLAESHAASVAGDALVAVALAGTLFFAVPTTDARGNVALYLVLTMAPFAVIGPVLGRVFARAPGSYRAGLVLSSAARVAVVIGLGFMIESFWVFPLAFSLLVLSRFHGISRASVLPVVVRNTEELIDANARLARAGVIAAALVVPPGAVLQAWIGPGPVLIGAIVLYIVSTVAATQLPPVHLSPRDRAAGRYSLPRTLRLARFATATVRSLNGYLVLLVAFSFRDADASVASLAGLFAAAGLGYFVSAWLAPLLGRHVREEPMVVGALAVIAMAAFIGAQTLSLLAALIVALAAGFSWGTAKFAFDAMMHTSLPAAERGRAFTNAETMLQIAWVVGALIPVLPFWPVELGLASAGVVALIIQVGYVSLVLVPEASVSPIVPVVDPRQPDEDPPPAGVLDLI</sequence>
<feature type="transmembrane region" description="Helical" evidence="7">
    <location>
        <begin position="198"/>
        <end position="220"/>
    </location>
</feature>
<feature type="transmembrane region" description="Helical" evidence="7">
    <location>
        <begin position="45"/>
        <end position="66"/>
    </location>
</feature>
<dbReference type="SUPFAM" id="SSF103473">
    <property type="entry name" value="MFS general substrate transporter"/>
    <property type="match status" value="1"/>
</dbReference>
<dbReference type="InterPro" id="IPR036259">
    <property type="entry name" value="MFS_trans_sf"/>
</dbReference>
<keyword evidence="5 7" id="KW-0472">Membrane</keyword>
<feature type="region of interest" description="Disordered" evidence="6">
    <location>
        <begin position="420"/>
        <end position="439"/>
    </location>
</feature>
<feature type="transmembrane region" description="Helical" evidence="7">
    <location>
        <begin position="301"/>
        <end position="317"/>
    </location>
</feature>
<protein>
    <recommendedName>
        <fullName evidence="9">MFS transporter</fullName>
    </recommendedName>
</protein>
<dbReference type="PANTHER" id="PTHR23513:SF18">
    <property type="entry name" value="INTEGRAL MEMBRANE PROTEIN"/>
    <property type="match status" value="1"/>
</dbReference>
<dbReference type="PANTHER" id="PTHR23513">
    <property type="entry name" value="INTEGRAL MEMBRANE EFFLUX PROTEIN-RELATED"/>
    <property type="match status" value="1"/>
</dbReference>
<evidence type="ECO:0000256" key="5">
    <source>
        <dbReference type="ARBA" id="ARBA00023136"/>
    </source>
</evidence>
<feature type="transmembrane region" description="Helical" evidence="7">
    <location>
        <begin position="241"/>
        <end position="261"/>
    </location>
</feature>
<evidence type="ECO:0000256" key="7">
    <source>
        <dbReference type="SAM" id="Phobius"/>
    </source>
</evidence>
<feature type="transmembrane region" description="Helical" evidence="7">
    <location>
        <begin position="118"/>
        <end position="141"/>
    </location>
</feature>
<proteinExistence type="predicted"/>
<feature type="transmembrane region" description="Helical" evidence="7">
    <location>
        <begin position="323"/>
        <end position="343"/>
    </location>
</feature>
<evidence type="ECO:0000256" key="1">
    <source>
        <dbReference type="ARBA" id="ARBA00004651"/>
    </source>
</evidence>
<feature type="transmembrane region" description="Helical" evidence="7">
    <location>
        <begin position="364"/>
        <end position="383"/>
    </location>
</feature>
<organism evidence="8">
    <name type="scientific">hydrothermal vent metagenome</name>
    <dbReference type="NCBI Taxonomy" id="652676"/>
    <lineage>
        <taxon>unclassified sequences</taxon>
        <taxon>metagenomes</taxon>
        <taxon>ecological metagenomes</taxon>
    </lineage>
</organism>
<dbReference type="AlphaFoldDB" id="A0A3B0RZX6"/>
<comment type="subcellular location">
    <subcellularLocation>
        <location evidence="1">Cell membrane</location>
        <topology evidence="1">Multi-pass membrane protein</topology>
    </subcellularLocation>
</comment>
<feature type="transmembrane region" description="Helical" evidence="7">
    <location>
        <begin position="173"/>
        <end position="192"/>
    </location>
</feature>
<accession>A0A3B0RZX6</accession>
<keyword evidence="2" id="KW-1003">Cell membrane</keyword>
<reference evidence="8" key="1">
    <citation type="submission" date="2018-06" db="EMBL/GenBank/DDBJ databases">
        <authorList>
            <person name="Zhirakovskaya E."/>
        </authorList>
    </citation>
    <scope>NUCLEOTIDE SEQUENCE</scope>
</reference>
<evidence type="ECO:0000256" key="2">
    <source>
        <dbReference type="ARBA" id="ARBA00022475"/>
    </source>
</evidence>
<dbReference type="Gene3D" id="1.20.1250.20">
    <property type="entry name" value="MFS general substrate transporter like domains"/>
    <property type="match status" value="1"/>
</dbReference>
<evidence type="ECO:0008006" key="9">
    <source>
        <dbReference type="Google" id="ProtNLM"/>
    </source>
</evidence>
<evidence type="ECO:0000256" key="3">
    <source>
        <dbReference type="ARBA" id="ARBA00022692"/>
    </source>
</evidence>
<gene>
    <name evidence="8" type="ORF">MNBD_ACTINO01-1645</name>
</gene>
<name>A0A3B0RZX6_9ZZZZ</name>
<dbReference type="GO" id="GO:0005886">
    <property type="term" value="C:plasma membrane"/>
    <property type="evidence" value="ECO:0007669"/>
    <property type="project" value="UniProtKB-SubCell"/>
</dbReference>
<keyword evidence="3 7" id="KW-0812">Transmembrane</keyword>
<dbReference type="EMBL" id="UOEI01000107">
    <property type="protein sequence ID" value="VAV93798.1"/>
    <property type="molecule type" value="Genomic_DNA"/>
</dbReference>
<evidence type="ECO:0000313" key="8">
    <source>
        <dbReference type="EMBL" id="VAV93798.1"/>
    </source>
</evidence>
<evidence type="ECO:0000256" key="4">
    <source>
        <dbReference type="ARBA" id="ARBA00022989"/>
    </source>
</evidence>
<evidence type="ECO:0000256" key="6">
    <source>
        <dbReference type="SAM" id="MobiDB-lite"/>
    </source>
</evidence>
<keyword evidence="4 7" id="KW-1133">Transmembrane helix</keyword>
<feature type="transmembrane region" description="Helical" evidence="7">
    <location>
        <begin position="267"/>
        <end position="289"/>
    </location>
</feature>
<feature type="transmembrane region" description="Helical" evidence="7">
    <location>
        <begin position="389"/>
        <end position="409"/>
    </location>
</feature>